<sequence length="220" mass="24802">MNKKFLVFILILTIITNIPKNIFALSTENSNKSPYVIIIDLTTNKMQIFKNDVFVEEFSCSGGKPSTPSPIGTWKIVNKGIWGGGFGARWMGLNIPWGKYGIHGNKDEGSIGWNSSHGCIRMHNKDVAKIYGYIPIGTTVIIHDGPTRELKELRPGMIGSDVYKMQKILKEKGYFKGYLSGKYGEDFKYAVHNFQKDNGLKVNDFITPEFYNALGIYPFE</sequence>
<dbReference type="STRING" id="29341.RSJ17_05815"/>
<dbReference type="InterPro" id="IPR036366">
    <property type="entry name" value="PGBDSf"/>
</dbReference>
<comment type="caution">
    <text evidence="11">The sequence shown here is derived from an EMBL/GenBank/DDBJ whole genome shotgun (WGS) entry which is preliminary data.</text>
</comment>
<dbReference type="OrthoDB" id="9787225at2"/>
<keyword evidence="12" id="KW-1185">Reference proteome</keyword>
<feature type="active site" description="Nucleophile" evidence="9">
    <location>
        <position position="119"/>
    </location>
</feature>
<dbReference type="GO" id="GO:0016757">
    <property type="term" value="F:glycosyltransferase activity"/>
    <property type="evidence" value="ECO:0007669"/>
    <property type="project" value="UniProtKB-KW"/>
</dbReference>
<dbReference type="SUPFAM" id="SSF47090">
    <property type="entry name" value="PGBD-like"/>
    <property type="match status" value="1"/>
</dbReference>
<evidence type="ECO:0000313" key="11">
    <source>
        <dbReference type="EMBL" id="KIE45187.1"/>
    </source>
</evidence>
<dbReference type="InterPro" id="IPR050979">
    <property type="entry name" value="LD-transpeptidase"/>
</dbReference>
<dbReference type="GO" id="GO:0071555">
    <property type="term" value="P:cell wall organization"/>
    <property type="evidence" value="ECO:0007669"/>
    <property type="project" value="UniProtKB-UniRule"/>
</dbReference>
<dbReference type="SUPFAM" id="SSF141523">
    <property type="entry name" value="L,D-transpeptidase catalytic domain-like"/>
    <property type="match status" value="1"/>
</dbReference>
<dbReference type="Proteomes" id="UP000031366">
    <property type="component" value="Unassembled WGS sequence"/>
</dbReference>
<evidence type="ECO:0000256" key="9">
    <source>
        <dbReference type="PROSITE-ProRule" id="PRU01373"/>
    </source>
</evidence>
<dbReference type="PROSITE" id="PS52029">
    <property type="entry name" value="LD_TPASE"/>
    <property type="match status" value="1"/>
</dbReference>
<dbReference type="InterPro" id="IPR036365">
    <property type="entry name" value="PGBD-like_sf"/>
</dbReference>
<dbReference type="PANTHER" id="PTHR30582:SF24">
    <property type="entry name" value="L,D-TRANSPEPTIDASE ERFK_SRFK-RELATED"/>
    <property type="match status" value="1"/>
</dbReference>
<evidence type="ECO:0000256" key="4">
    <source>
        <dbReference type="ARBA" id="ARBA00022679"/>
    </source>
</evidence>
<feature type="active site" description="Proton donor/acceptor" evidence="9">
    <location>
        <position position="103"/>
    </location>
</feature>
<dbReference type="InterPro" id="IPR002477">
    <property type="entry name" value="Peptidoglycan-bd-like"/>
</dbReference>
<organism evidence="11 12">
    <name type="scientific">Clostridium argentinense CDC 2741</name>
    <dbReference type="NCBI Taxonomy" id="1418104"/>
    <lineage>
        <taxon>Bacteria</taxon>
        <taxon>Bacillati</taxon>
        <taxon>Bacillota</taxon>
        <taxon>Clostridia</taxon>
        <taxon>Eubacteriales</taxon>
        <taxon>Clostridiaceae</taxon>
        <taxon>Clostridium</taxon>
    </lineage>
</organism>
<evidence type="ECO:0000313" key="12">
    <source>
        <dbReference type="Proteomes" id="UP000031366"/>
    </source>
</evidence>
<dbReference type="InterPro" id="IPR005490">
    <property type="entry name" value="LD_TPept_cat_dom"/>
</dbReference>
<dbReference type="Pfam" id="PF01471">
    <property type="entry name" value="PG_binding_1"/>
    <property type="match status" value="1"/>
</dbReference>
<evidence type="ECO:0000256" key="2">
    <source>
        <dbReference type="ARBA" id="ARBA00005992"/>
    </source>
</evidence>
<evidence type="ECO:0000256" key="7">
    <source>
        <dbReference type="ARBA" id="ARBA00022984"/>
    </source>
</evidence>
<name>A0A0C1QW17_9CLOT</name>
<dbReference type="GO" id="GO:0018104">
    <property type="term" value="P:peptidoglycan-protein cross-linking"/>
    <property type="evidence" value="ECO:0007669"/>
    <property type="project" value="TreeGrafter"/>
</dbReference>
<evidence type="ECO:0000256" key="5">
    <source>
        <dbReference type="ARBA" id="ARBA00022801"/>
    </source>
</evidence>
<reference evidence="11 12" key="1">
    <citation type="journal article" date="2015" name="Infect. Genet. Evol.">
        <title>Genomic sequences of six botulinum neurotoxin-producing strains representing three clostridial species illustrate the mobility and diversity of botulinum neurotoxin genes.</title>
        <authorList>
            <person name="Smith T.J."/>
            <person name="Hill K.K."/>
            <person name="Xie G."/>
            <person name="Foley B.T."/>
            <person name="Williamson C.H."/>
            <person name="Foster J.T."/>
            <person name="Johnson S.L."/>
            <person name="Chertkov O."/>
            <person name="Teshima H."/>
            <person name="Gibbons H.S."/>
            <person name="Johnsky L.A."/>
            <person name="Karavis M.A."/>
            <person name="Smith L.A."/>
        </authorList>
    </citation>
    <scope>NUCLEOTIDE SEQUENCE [LARGE SCALE GENOMIC DNA]</scope>
    <source>
        <strain evidence="11 12">CDC 2741</strain>
    </source>
</reference>
<evidence type="ECO:0000256" key="8">
    <source>
        <dbReference type="ARBA" id="ARBA00023316"/>
    </source>
</evidence>
<keyword evidence="3" id="KW-0328">Glycosyltransferase</keyword>
<proteinExistence type="inferred from homology"/>
<dbReference type="InterPro" id="IPR038063">
    <property type="entry name" value="Transpep_catalytic_dom"/>
</dbReference>
<dbReference type="AlphaFoldDB" id="A0A0C1QW17"/>
<dbReference type="Gene3D" id="2.40.440.10">
    <property type="entry name" value="L,D-transpeptidase catalytic domain-like"/>
    <property type="match status" value="1"/>
</dbReference>
<dbReference type="CDD" id="cd16913">
    <property type="entry name" value="YkuD_like"/>
    <property type="match status" value="1"/>
</dbReference>
<comment type="similarity">
    <text evidence="2">Belongs to the YkuD family.</text>
</comment>
<dbReference type="Gene3D" id="1.10.101.10">
    <property type="entry name" value="PGBD-like superfamily/PGBD"/>
    <property type="match status" value="1"/>
</dbReference>
<dbReference type="EMBL" id="AYSO01000020">
    <property type="protein sequence ID" value="KIE45187.1"/>
    <property type="molecule type" value="Genomic_DNA"/>
</dbReference>
<evidence type="ECO:0000256" key="6">
    <source>
        <dbReference type="ARBA" id="ARBA00022960"/>
    </source>
</evidence>
<evidence type="ECO:0000256" key="1">
    <source>
        <dbReference type="ARBA" id="ARBA00004752"/>
    </source>
</evidence>
<feature type="domain" description="L,D-TPase catalytic" evidence="10">
    <location>
        <begin position="35"/>
        <end position="143"/>
    </location>
</feature>
<evidence type="ECO:0000259" key="10">
    <source>
        <dbReference type="PROSITE" id="PS52029"/>
    </source>
</evidence>
<keyword evidence="4" id="KW-0808">Transferase</keyword>
<dbReference type="RefSeq" id="WP_039636550.1">
    <property type="nucleotide sequence ID" value="NZ_AYSO01000020.1"/>
</dbReference>
<protein>
    <submittedName>
        <fullName evidence="11">L,D-transpeptidase catalytic domain protein</fullName>
    </submittedName>
</protein>
<gene>
    <name evidence="11" type="ORF">U732_603</name>
</gene>
<dbReference type="UniPathway" id="UPA00219"/>
<keyword evidence="8 9" id="KW-0961">Cell wall biogenesis/degradation</keyword>
<evidence type="ECO:0000256" key="3">
    <source>
        <dbReference type="ARBA" id="ARBA00022676"/>
    </source>
</evidence>
<dbReference type="GO" id="GO:0071972">
    <property type="term" value="F:peptidoglycan L,D-transpeptidase activity"/>
    <property type="evidence" value="ECO:0007669"/>
    <property type="project" value="TreeGrafter"/>
</dbReference>
<keyword evidence="5" id="KW-0378">Hydrolase</keyword>
<dbReference type="GO" id="GO:0008360">
    <property type="term" value="P:regulation of cell shape"/>
    <property type="evidence" value="ECO:0007669"/>
    <property type="project" value="UniProtKB-UniRule"/>
</dbReference>
<keyword evidence="7 9" id="KW-0573">Peptidoglycan synthesis</keyword>
<dbReference type="Pfam" id="PF03734">
    <property type="entry name" value="YkuD"/>
    <property type="match status" value="1"/>
</dbReference>
<dbReference type="GO" id="GO:0005576">
    <property type="term" value="C:extracellular region"/>
    <property type="evidence" value="ECO:0007669"/>
    <property type="project" value="TreeGrafter"/>
</dbReference>
<comment type="pathway">
    <text evidence="1 9">Cell wall biogenesis; peptidoglycan biosynthesis.</text>
</comment>
<accession>A0A0C1QW17</accession>
<keyword evidence="6 9" id="KW-0133">Cell shape</keyword>
<dbReference type="PANTHER" id="PTHR30582">
    <property type="entry name" value="L,D-TRANSPEPTIDASE"/>
    <property type="match status" value="1"/>
</dbReference>